<keyword evidence="2" id="KW-1185">Reference proteome</keyword>
<dbReference type="RefSeq" id="WP_146915698.1">
    <property type="nucleotide sequence ID" value="NZ_CP042430.1"/>
</dbReference>
<dbReference type="KEGG" id="bsol:FSW04_01960"/>
<proteinExistence type="predicted"/>
<dbReference type="Proteomes" id="UP000321805">
    <property type="component" value="Chromosome"/>
</dbReference>
<evidence type="ECO:0008006" key="3">
    <source>
        <dbReference type="Google" id="ProtNLM"/>
    </source>
</evidence>
<reference evidence="1 2" key="1">
    <citation type="journal article" date="2018" name="J. Microbiol.">
        <title>Baekduia soli gen. nov., sp. nov., a novel bacterium isolated from the soil of Baekdu Mountain and proposal of a novel family name, Baekduiaceae fam. nov.</title>
        <authorList>
            <person name="An D.S."/>
            <person name="Siddiqi M.Z."/>
            <person name="Kim K.H."/>
            <person name="Yu H.S."/>
            <person name="Im W.T."/>
        </authorList>
    </citation>
    <scope>NUCLEOTIDE SEQUENCE [LARGE SCALE GENOMIC DNA]</scope>
    <source>
        <strain evidence="1 2">BR7-21</strain>
    </source>
</reference>
<dbReference type="InterPro" id="IPR011008">
    <property type="entry name" value="Dimeric_a/b-barrel"/>
</dbReference>
<evidence type="ECO:0000313" key="1">
    <source>
        <dbReference type="EMBL" id="QEC46464.1"/>
    </source>
</evidence>
<dbReference type="OrthoDB" id="5243564at2"/>
<dbReference type="SUPFAM" id="SSF54909">
    <property type="entry name" value="Dimeric alpha+beta barrel"/>
    <property type="match status" value="1"/>
</dbReference>
<sequence>MFTTIRQYHCRPEDVEEVARAADRHFAGPLSEMDGFIAYQLIDCGSGHLFTTTVFSDREASLRSNDLAADFIRDQLGHAKIDRTSTTTGRVLVHRATSDAMELVHA</sequence>
<accession>A0A5B8U0D8</accession>
<dbReference type="AlphaFoldDB" id="A0A5B8U0D8"/>
<name>A0A5B8U0D8_9ACTN</name>
<organism evidence="1 2">
    <name type="scientific">Baekduia soli</name>
    <dbReference type="NCBI Taxonomy" id="496014"/>
    <lineage>
        <taxon>Bacteria</taxon>
        <taxon>Bacillati</taxon>
        <taxon>Actinomycetota</taxon>
        <taxon>Thermoleophilia</taxon>
        <taxon>Solirubrobacterales</taxon>
        <taxon>Baekduiaceae</taxon>
        <taxon>Baekduia</taxon>
    </lineage>
</organism>
<protein>
    <recommendedName>
        <fullName evidence="3">ABM domain-containing protein</fullName>
    </recommendedName>
</protein>
<evidence type="ECO:0000313" key="2">
    <source>
        <dbReference type="Proteomes" id="UP000321805"/>
    </source>
</evidence>
<dbReference type="EMBL" id="CP042430">
    <property type="protein sequence ID" value="QEC46464.1"/>
    <property type="molecule type" value="Genomic_DNA"/>
</dbReference>
<gene>
    <name evidence="1" type="ORF">FSW04_01960</name>
</gene>